<keyword evidence="2" id="KW-0964">Secreted</keyword>
<dbReference type="AlphaFoldDB" id="A0A672UY65"/>
<proteinExistence type="predicted"/>
<reference evidence="5" key="1">
    <citation type="submission" date="2025-08" db="UniProtKB">
        <authorList>
            <consortium name="Ensembl"/>
        </authorList>
    </citation>
    <scope>IDENTIFICATION</scope>
</reference>
<dbReference type="PANTHER" id="PTHR16776">
    <property type="entry name" value="EXTRACELLULAR MATRIX PROTEIN 1"/>
    <property type="match status" value="1"/>
</dbReference>
<dbReference type="GeneTree" id="ENSGT00390000006215"/>
<evidence type="ECO:0000256" key="4">
    <source>
        <dbReference type="SAM" id="MobiDB-lite"/>
    </source>
</evidence>
<keyword evidence="3" id="KW-0677">Repeat</keyword>
<sequence length="424" mass="44778">MRGHGTWMGATPWDGDMDEGSIQGWGQEGHGWGDTDGGQGAAGDKGHTEPRGHRGGGGGAVSAAPGDGHRKRPHPAVLQEELVLRLPPDAVAAAATAAPSPAWPNTVPGFPPPWPEAAAITQRCRHRPLPPAAPALPPSSFGHLRRQAAALAALGPRIDSCCGRNGTLPCARRAWMEVLDAFCADEFGVKTRQFHCCRLRGAARRRCFVQGRAEAAADAAVAAAPPRDTVPFPPGQPTASNMGNICGLRGLRPGPSGPSGPIARFQLRLERDYGRCCRNGSLECAHDAWRSGLERLCREEAAVPARQQRCCRRGPGPAQTRCFAAAAPDPGYERELHNVSLARAGPALLRALCGPARLLSRRLSGGLGQAITTLCSAQGGPWRDPQRCCSRGDPPAQRRCFDATYLARVTLGLAVPPPPPGHEE</sequence>
<dbReference type="GO" id="GO:0005615">
    <property type="term" value="C:extracellular space"/>
    <property type="evidence" value="ECO:0007669"/>
    <property type="project" value="InterPro"/>
</dbReference>
<dbReference type="GO" id="GO:0030500">
    <property type="term" value="P:regulation of bone mineralization"/>
    <property type="evidence" value="ECO:0007669"/>
    <property type="project" value="TreeGrafter"/>
</dbReference>
<organism evidence="5 6">
    <name type="scientific">Strigops habroptila</name>
    <name type="common">Kakapo</name>
    <dbReference type="NCBI Taxonomy" id="2489341"/>
    <lineage>
        <taxon>Eukaryota</taxon>
        <taxon>Metazoa</taxon>
        <taxon>Chordata</taxon>
        <taxon>Craniata</taxon>
        <taxon>Vertebrata</taxon>
        <taxon>Euteleostomi</taxon>
        <taxon>Archelosauria</taxon>
        <taxon>Archosauria</taxon>
        <taxon>Dinosauria</taxon>
        <taxon>Saurischia</taxon>
        <taxon>Theropoda</taxon>
        <taxon>Coelurosauria</taxon>
        <taxon>Aves</taxon>
        <taxon>Neognathae</taxon>
        <taxon>Neoaves</taxon>
        <taxon>Telluraves</taxon>
        <taxon>Australaves</taxon>
        <taxon>Psittaciformes</taxon>
        <taxon>Psittacidae</taxon>
        <taxon>Strigops</taxon>
    </lineage>
</organism>
<evidence type="ECO:0000256" key="1">
    <source>
        <dbReference type="ARBA" id="ARBA00004613"/>
    </source>
</evidence>
<dbReference type="Proteomes" id="UP000472266">
    <property type="component" value="Unplaced"/>
</dbReference>
<dbReference type="Gene3D" id="1.10.246.10">
    <property type="match status" value="2"/>
</dbReference>
<name>A0A672UY65_STRHB</name>
<gene>
    <name evidence="5" type="primary">ECM1</name>
</gene>
<dbReference type="GO" id="GO:0007165">
    <property type="term" value="P:signal transduction"/>
    <property type="evidence" value="ECO:0007669"/>
    <property type="project" value="InterPro"/>
</dbReference>
<dbReference type="InterPro" id="IPR008605">
    <property type="entry name" value="ECM1"/>
</dbReference>
<evidence type="ECO:0000256" key="3">
    <source>
        <dbReference type="ARBA" id="ARBA00022737"/>
    </source>
</evidence>
<dbReference type="Ensembl" id="ENSSHBT00005024127.1">
    <property type="protein sequence ID" value="ENSSHBP00005020241.1"/>
    <property type="gene ID" value="ENSSHBG00005017264.1"/>
</dbReference>
<accession>A0A672UY65</accession>
<feature type="compositionally biased region" description="Gly residues" evidence="4">
    <location>
        <begin position="26"/>
        <end position="43"/>
    </location>
</feature>
<dbReference type="InParanoid" id="A0A672UY65"/>
<evidence type="ECO:0000256" key="2">
    <source>
        <dbReference type="ARBA" id="ARBA00022525"/>
    </source>
</evidence>
<evidence type="ECO:0000313" key="5">
    <source>
        <dbReference type="Ensembl" id="ENSSHBP00005020241.1"/>
    </source>
</evidence>
<keyword evidence="6" id="KW-1185">Reference proteome</keyword>
<dbReference type="PANTHER" id="PTHR16776:SF3">
    <property type="entry name" value="EXTRACELLULAR MATRIX PROTEIN 1"/>
    <property type="match status" value="1"/>
</dbReference>
<comment type="subcellular location">
    <subcellularLocation>
        <location evidence="1">Secreted</location>
    </subcellularLocation>
</comment>
<reference evidence="5" key="2">
    <citation type="submission" date="2025-09" db="UniProtKB">
        <authorList>
            <consortium name="Ensembl"/>
        </authorList>
    </citation>
    <scope>IDENTIFICATION</scope>
</reference>
<evidence type="ECO:0000313" key="6">
    <source>
        <dbReference type="Proteomes" id="UP000472266"/>
    </source>
</evidence>
<protein>
    <submittedName>
        <fullName evidence="5">Extracellular matrix protein 1</fullName>
    </submittedName>
</protein>
<dbReference type="InterPro" id="IPR020858">
    <property type="entry name" value="Serum_albumin-like"/>
</dbReference>
<dbReference type="Pfam" id="PF05782">
    <property type="entry name" value="ECM1"/>
    <property type="match status" value="1"/>
</dbReference>
<feature type="region of interest" description="Disordered" evidence="4">
    <location>
        <begin position="1"/>
        <end position="73"/>
    </location>
</feature>
<dbReference type="SUPFAM" id="SSF48552">
    <property type="entry name" value="Serum albumin-like"/>
    <property type="match status" value="2"/>
</dbReference>